<reference evidence="1" key="1">
    <citation type="submission" date="2014-11" db="EMBL/GenBank/DDBJ databases">
        <authorList>
            <person name="Amaro Gonzalez C."/>
        </authorList>
    </citation>
    <scope>NUCLEOTIDE SEQUENCE</scope>
</reference>
<dbReference type="EMBL" id="GBXM01015628">
    <property type="protein sequence ID" value="JAH92949.1"/>
    <property type="molecule type" value="Transcribed_RNA"/>
</dbReference>
<proteinExistence type="predicted"/>
<organism evidence="1">
    <name type="scientific">Anguilla anguilla</name>
    <name type="common">European freshwater eel</name>
    <name type="synonym">Muraena anguilla</name>
    <dbReference type="NCBI Taxonomy" id="7936"/>
    <lineage>
        <taxon>Eukaryota</taxon>
        <taxon>Metazoa</taxon>
        <taxon>Chordata</taxon>
        <taxon>Craniata</taxon>
        <taxon>Vertebrata</taxon>
        <taxon>Euteleostomi</taxon>
        <taxon>Actinopterygii</taxon>
        <taxon>Neopterygii</taxon>
        <taxon>Teleostei</taxon>
        <taxon>Anguilliformes</taxon>
        <taxon>Anguillidae</taxon>
        <taxon>Anguilla</taxon>
    </lineage>
</organism>
<protein>
    <submittedName>
        <fullName evidence="1">Uncharacterized protein</fullName>
    </submittedName>
</protein>
<sequence>MICIFCFNLEQELTCCVQQRDPVHRTTGFLNLNAFFYFHIHTIKRDPSTHSVIQATDSARHCSFVVLCVSQR</sequence>
<reference evidence="1" key="2">
    <citation type="journal article" date="2015" name="Fish Shellfish Immunol.">
        <title>Early steps in the European eel (Anguilla anguilla)-Vibrio vulnificus interaction in the gills: Role of the RtxA13 toxin.</title>
        <authorList>
            <person name="Callol A."/>
            <person name="Pajuelo D."/>
            <person name="Ebbesson L."/>
            <person name="Teles M."/>
            <person name="MacKenzie S."/>
            <person name="Amaro C."/>
        </authorList>
    </citation>
    <scope>NUCLEOTIDE SEQUENCE</scope>
</reference>
<accession>A0A0E9WRA1</accession>
<evidence type="ECO:0000313" key="1">
    <source>
        <dbReference type="EMBL" id="JAH92949.1"/>
    </source>
</evidence>
<name>A0A0E9WRA1_ANGAN</name>
<dbReference type="AlphaFoldDB" id="A0A0E9WRA1"/>